<dbReference type="Proteomes" id="UP001056937">
    <property type="component" value="Chromosome 1"/>
</dbReference>
<dbReference type="SUPFAM" id="SSF51679">
    <property type="entry name" value="Bacterial luciferase-like"/>
    <property type="match status" value="1"/>
</dbReference>
<dbReference type="Pfam" id="PF00296">
    <property type="entry name" value="Bac_luciferase"/>
    <property type="match status" value="1"/>
</dbReference>
<dbReference type="NCBIfam" id="TIGR03558">
    <property type="entry name" value="oxido_grp_1"/>
    <property type="match status" value="1"/>
</dbReference>
<reference evidence="3" key="1">
    <citation type="journal article" date="2022" name="Toxins">
        <title>Genomic Analysis of Sphingopyxis sp. USTB-05 for Biodegrading Cyanobacterial Hepatotoxins.</title>
        <authorList>
            <person name="Liu C."/>
            <person name="Xu Q."/>
            <person name="Zhao Z."/>
            <person name="Zhang H."/>
            <person name="Liu X."/>
            <person name="Yin C."/>
            <person name="Liu Y."/>
            <person name="Yan H."/>
        </authorList>
    </citation>
    <scope>NUCLEOTIDE SEQUENCE</scope>
    <source>
        <strain evidence="3">NBD5</strain>
    </source>
</reference>
<dbReference type="InterPro" id="IPR036661">
    <property type="entry name" value="Luciferase-like_sf"/>
</dbReference>
<dbReference type="InterPro" id="IPR050766">
    <property type="entry name" value="Bact_Lucif_Oxidored"/>
</dbReference>
<evidence type="ECO:0000313" key="3">
    <source>
        <dbReference type="EMBL" id="USI74386.1"/>
    </source>
</evidence>
<dbReference type="PANTHER" id="PTHR30137">
    <property type="entry name" value="LUCIFERASE-LIKE MONOOXYGENASE"/>
    <property type="match status" value="1"/>
</dbReference>
<dbReference type="InterPro" id="IPR011251">
    <property type="entry name" value="Luciferase-like_dom"/>
</dbReference>
<sequence>MTYRLSVLDQSPIPAGGTAADGIRQTLALARAADRLGYHRYWLAEHHASPALAGAAPEVLLGPVALATSRIRIGSGGIMLPHYSPFKVAETFRLLAAMAPDRLDLGIGRAPGSDQRTALALRQDRSRGFGAEDFPSALGELLAYLDQRPDGGLPPDHPFAVLRDTLPGGGGDAPTVWLLGSSPDSARLAAALGLPYCIADFINAEAAPLARIYRQAFRPSHHLAAPQVIAAVWTIAAETEAAARRHAAPAAMMFAHLARGRLIPVPSEQEAEAWLAEQGALPEHHRRRTILGTPADVRAGLDQVAALYEADELMLVNIMADPEARLASYALVAAEYGLAELDRAA</sequence>
<accession>A0ABY4XBQ4</accession>
<evidence type="ECO:0000313" key="4">
    <source>
        <dbReference type="Proteomes" id="UP001056937"/>
    </source>
</evidence>
<dbReference type="PANTHER" id="PTHR30137:SF20">
    <property type="entry name" value="N-ACETYL-S-ALKYLCYSTEINE MONOOXYGENASE"/>
    <property type="match status" value="1"/>
</dbReference>
<name>A0ABY4XBQ4_9SPHN</name>
<proteinExistence type="predicted"/>
<keyword evidence="4" id="KW-1185">Reference proteome</keyword>
<feature type="domain" description="Luciferase-like" evidence="2">
    <location>
        <begin position="7"/>
        <end position="306"/>
    </location>
</feature>
<dbReference type="CDD" id="cd00347">
    <property type="entry name" value="Flavin_utilizing_monoxygenases"/>
    <property type="match status" value="1"/>
</dbReference>
<dbReference type="InterPro" id="IPR019949">
    <property type="entry name" value="CmoO-like"/>
</dbReference>
<comment type="similarity">
    <text evidence="1">To bacterial alkanal monooxygenase alpha and beta chains.</text>
</comment>
<dbReference type="EMBL" id="CP084930">
    <property type="protein sequence ID" value="USI74386.1"/>
    <property type="molecule type" value="Genomic_DNA"/>
</dbReference>
<gene>
    <name evidence="3" type="ORF">LHA26_08035</name>
</gene>
<evidence type="ECO:0000256" key="1">
    <source>
        <dbReference type="ARBA" id="ARBA00007789"/>
    </source>
</evidence>
<protein>
    <submittedName>
        <fullName evidence="3">LLM class flavin-dependent oxidoreductase</fullName>
    </submittedName>
</protein>
<organism evidence="3 4">
    <name type="scientific">Sphingomonas morindae</name>
    <dbReference type="NCBI Taxonomy" id="1541170"/>
    <lineage>
        <taxon>Bacteria</taxon>
        <taxon>Pseudomonadati</taxon>
        <taxon>Pseudomonadota</taxon>
        <taxon>Alphaproteobacteria</taxon>
        <taxon>Sphingomonadales</taxon>
        <taxon>Sphingomonadaceae</taxon>
        <taxon>Sphingomonas</taxon>
    </lineage>
</organism>
<evidence type="ECO:0000259" key="2">
    <source>
        <dbReference type="Pfam" id="PF00296"/>
    </source>
</evidence>
<dbReference type="RefSeq" id="WP_252168189.1">
    <property type="nucleotide sequence ID" value="NZ_CP084930.1"/>
</dbReference>
<dbReference type="Gene3D" id="3.20.20.30">
    <property type="entry name" value="Luciferase-like domain"/>
    <property type="match status" value="1"/>
</dbReference>